<accession>A0A9D4G5Q0</accession>
<comment type="caution">
    <text evidence="1">The sequence shown here is derived from an EMBL/GenBank/DDBJ whole genome shotgun (WGS) entry which is preliminary data.</text>
</comment>
<reference evidence="1" key="1">
    <citation type="journal article" date="2019" name="bioRxiv">
        <title>The Genome of the Zebra Mussel, Dreissena polymorpha: A Resource for Invasive Species Research.</title>
        <authorList>
            <person name="McCartney M.A."/>
            <person name="Auch B."/>
            <person name="Kono T."/>
            <person name="Mallez S."/>
            <person name="Zhang Y."/>
            <person name="Obille A."/>
            <person name="Becker A."/>
            <person name="Abrahante J.E."/>
            <person name="Garbe J."/>
            <person name="Badalamenti J.P."/>
            <person name="Herman A."/>
            <person name="Mangelson H."/>
            <person name="Liachko I."/>
            <person name="Sullivan S."/>
            <person name="Sone E.D."/>
            <person name="Koren S."/>
            <person name="Silverstein K.A.T."/>
            <person name="Beckman K.B."/>
            <person name="Gohl D.M."/>
        </authorList>
    </citation>
    <scope>NUCLEOTIDE SEQUENCE</scope>
    <source>
        <strain evidence="1">Duluth1</strain>
        <tissue evidence="1">Whole animal</tissue>
    </source>
</reference>
<organism evidence="1 2">
    <name type="scientific">Dreissena polymorpha</name>
    <name type="common">Zebra mussel</name>
    <name type="synonym">Mytilus polymorpha</name>
    <dbReference type="NCBI Taxonomy" id="45954"/>
    <lineage>
        <taxon>Eukaryota</taxon>
        <taxon>Metazoa</taxon>
        <taxon>Spiralia</taxon>
        <taxon>Lophotrochozoa</taxon>
        <taxon>Mollusca</taxon>
        <taxon>Bivalvia</taxon>
        <taxon>Autobranchia</taxon>
        <taxon>Heteroconchia</taxon>
        <taxon>Euheterodonta</taxon>
        <taxon>Imparidentia</taxon>
        <taxon>Neoheterodontei</taxon>
        <taxon>Myida</taxon>
        <taxon>Dreissenoidea</taxon>
        <taxon>Dreissenidae</taxon>
        <taxon>Dreissena</taxon>
    </lineage>
</organism>
<dbReference type="EMBL" id="JAIWYP010000006">
    <property type="protein sequence ID" value="KAH3808022.1"/>
    <property type="molecule type" value="Genomic_DNA"/>
</dbReference>
<reference evidence="1" key="2">
    <citation type="submission" date="2020-11" db="EMBL/GenBank/DDBJ databases">
        <authorList>
            <person name="McCartney M.A."/>
            <person name="Auch B."/>
            <person name="Kono T."/>
            <person name="Mallez S."/>
            <person name="Becker A."/>
            <person name="Gohl D.M."/>
            <person name="Silverstein K.A.T."/>
            <person name="Koren S."/>
            <person name="Bechman K.B."/>
            <person name="Herman A."/>
            <person name="Abrahante J.E."/>
            <person name="Garbe J."/>
        </authorList>
    </citation>
    <scope>NUCLEOTIDE SEQUENCE</scope>
    <source>
        <strain evidence="1">Duluth1</strain>
        <tissue evidence="1">Whole animal</tissue>
    </source>
</reference>
<evidence type="ECO:0000313" key="1">
    <source>
        <dbReference type="EMBL" id="KAH3808022.1"/>
    </source>
</evidence>
<gene>
    <name evidence="1" type="ORF">DPMN_136370</name>
</gene>
<protein>
    <submittedName>
        <fullName evidence="1">Uncharacterized protein</fullName>
    </submittedName>
</protein>
<proteinExistence type="predicted"/>
<name>A0A9D4G5Q0_DREPO</name>
<keyword evidence="2" id="KW-1185">Reference proteome</keyword>
<dbReference type="AlphaFoldDB" id="A0A9D4G5Q0"/>
<evidence type="ECO:0000313" key="2">
    <source>
        <dbReference type="Proteomes" id="UP000828390"/>
    </source>
</evidence>
<sequence>MVHGRNVQGSERPVQEQWPAVKHSCIHPQGREAEAVATCVRTDVAENGGRLCRCSARHP</sequence>
<dbReference type="Proteomes" id="UP000828390">
    <property type="component" value="Unassembled WGS sequence"/>
</dbReference>